<dbReference type="EMBL" id="BGPR01026123">
    <property type="protein sequence ID" value="GBN95584.1"/>
    <property type="molecule type" value="Genomic_DNA"/>
</dbReference>
<keyword evidence="2" id="KW-0511">Multifunctional enzyme</keyword>
<dbReference type="Gene3D" id="1.10.340.70">
    <property type="match status" value="1"/>
</dbReference>
<evidence type="ECO:0000259" key="3">
    <source>
        <dbReference type="PROSITE" id="PS50994"/>
    </source>
</evidence>
<protein>
    <recommendedName>
        <fullName evidence="1">RNA-directed DNA polymerase</fullName>
        <ecNumber evidence="1">2.7.7.49</ecNumber>
    </recommendedName>
</protein>
<dbReference type="AlphaFoldDB" id="A0A4Y2T4M4"/>
<dbReference type="Gene3D" id="3.30.70.270">
    <property type="match status" value="1"/>
</dbReference>
<comment type="caution">
    <text evidence="4">The sequence shown here is derived from an EMBL/GenBank/DDBJ whole genome shotgun (WGS) entry which is preliminary data.</text>
</comment>
<dbReference type="PANTHER" id="PTHR37984:SF5">
    <property type="entry name" value="PROTEIN NYNRIN-LIKE"/>
    <property type="match status" value="1"/>
</dbReference>
<organism evidence="4 5">
    <name type="scientific">Araneus ventricosus</name>
    <name type="common">Orbweaver spider</name>
    <name type="synonym">Epeira ventricosa</name>
    <dbReference type="NCBI Taxonomy" id="182803"/>
    <lineage>
        <taxon>Eukaryota</taxon>
        <taxon>Metazoa</taxon>
        <taxon>Ecdysozoa</taxon>
        <taxon>Arthropoda</taxon>
        <taxon>Chelicerata</taxon>
        <taxon>Arachnida</taxon>
        <taxon>Araneae</taxon>
        <taxon>Araneomorphae</taxon>
        <taxon>Entelegynae</taxon>
        <taxon>Araneoidea</taxon>
        <taxon>Araneidae</taxon>
        <taxon>Araneus</taxon>
    </lineage>
</organism>
<dbReference type="GO" id="GO:0015074">
    <property type="term" value="P:DNA integration"/>
    <property type="evidence" value="ECO:0007669"/>
    <property type="project" value="InterPro"/>
</dbReference>
<dbReference type="InterPro" id="IPR043128">
    <property type="entry name" value="Rev_trsase/Diguanyl_cyclase"/>
</dbReference>
<dbReference type="EC" id="2.7.7.49" evidence="1"/>
<dbReference type="Gene3D" id="3.30.420.10">
    <property type="entry name" value="Ribonuclease H-like superfamily/Ribonuclease H"/>
    <property type="match status" value="1"/>
</dbReference>
<dbReference type="InterPro" id="IPR041577">
    <property type="entry name" value="RT_RNaseH_2"/>
</dbReference>
<accession>A0A4Y2T4M4</accession>
<dbReference type="InterPro" id="IPR036397">
    <property type="entry name" value="RNaseH_sf"/>
</dbReference>
<dbReference type="InterPro" id="IPR050951">
    <property type="entry name" value="Retrovirus_Pol_polyprotein"/>
</dbReference>
<proteinExistence type="predicted"/>
<dbReference type="Pfam" id="PF17921">
    <property type="entry name" value="Integrase_H2C2"/>
    <property type="match status" value="1"/>
</dbReference>
<dbReference type="InterPro" id="IPR043502">
    <property type="entry name" value="DNA/RNA_pol_sf"/>
</dbReference>
<dbReference type="FunFam" id="3.30.420.10:FF:000032">
    <property type="entry name" value="Retrovirus-related Pol polyprotein from transposon 297-like Protein"/>
    <property type="match status" value="1"/>
</dbReference>
<dbReference type="OrthoDB" id="422540at2759"/>
<dbReference type="GO" id="GO:0003676">
    <property type="term" value="F:nucleic acid binding"/>
    <property type="evidence" value="ECO:0007669"/>
    <property type="project" value="InterPro"/>
</dbReference>
<evidence type="ECO:0000313" key="4">
    <source>
        <dbReference type="EMBL" id="GBN95584.1"/>
    </source>
</evidence>
<dbReference type="SUPFAM" id="SSF53098">
    <property type="entry name" value="Ribonuclease H-like"/>
    <property type="match status" value="1"/>
</dbReference>
<gene>
    <name evidence="4" type="primary">TY3B-G_372</name>
    <name evidence="4" type="ORF">AVEN_3123_1</name>
</gene>
<reference evidence="4 5" key="1">
    <citation type="journal article" date="2019" name="Sci. Rep.">
        <title>Orb-weaving spider Araneus ventricosus genome elucidates the spidroin gene catalogue.</title>
        <authorList>
            <person name="Kono N."/>
            <person name="Nakamura H."/>
            <person name="Ohtoshi R."/>
            <person name="Moran D.A.P."/>
            <person name="Shinohara A."/>
            <person name="Yoshida Y."/>
            <person name="Fujiwara M."/>
            <person name="Mori M."/>
            <person name="Tomita M."/>
            <person name="Arakawa K."/>
        </authorList>
    </citation>
    <scope>NUCLEOTIDE SEQUENCE [LARGE SCALE GENOMIC DNA]</scope>
</reference>
<evidence type="ECO:0000313" key="5">
    <source>
        <dbReference type="Proteomes" id="UP000499080"/>
    </source>
</evidence>
<dbReference type="InterPro" id="IPR001584">
    <property type="entry name" value="Integrase_cat-core"/>
</dbReference>
<dbReference type="SUPFAM" id="SSF56672">
    <property type="entry name" value="DNA/RNA polymerases"/>
    <property type="match status" value="1"/>
</dbReference>
<sequence>MLSFYHRFLKNAAGVQACLHDLVKGKAEKDKSVITWSVEAKTAFQSCKDLLVQSTILAYPKYDAQLSLVTDASETAIGAVLQQHIDEGRDFVVFTDHKPITFAFKQNHEKNSPRQIRHLEFIGQFTCDIRYIAGSSNLVADTFSRISTITVPGSIDFNEMATAQDSDGELRSLLETGTSLIFKQLSLPSSKRFLYCDISTDKVRPYVPVSFRKKVFDLLHCLSHPGIKATTDLIKKRFVWSSMNKDIQMWCRCCVACQKSKIQRHTKAALGSFRLPNARFSHIHIDVVGPLPPSNGNKFVLTVIDRFCRWPEAFPMSDQLADTVARTLYDGWIARFGVPEIITDRGTNFESNIFQALTKFLGSCKTRTTAFHPAANGIVERMHRHLKASIKCHASMHWSEVLSTILLGMRACLKDDVGVSPAELVYGQYLCLPGEFFRDSVPPSRMLTEADLVRKLRTFARKLRPVSALHHSSDENSFVHPDLQSASHVLIRRDTIRRPLEQPYQGPYKVLRRKEKFFCIEINGKEATVSIDRLKPAYFLVDPSTPHPAFPDHRSNPVSDSVVTRSGRRVRLTTPISVKLLTSSSGLEGGTYVATGSIALFALAPN</sequence>
<dbReference type="InterPro" id="IPR012337">
    <property type="entry name" value="RNaseH-like_sf"/>
</dbReference>
<dbReference type="PROSITE" id="PS50994">
    <property type="entry name" value="INTEGRASE"/>
    <property type="match status" value="1"/>
</dbReference>
<evidence type="ECO:0000256" key="1">
    <source>
        <dbReference type="ARBA" id="ARBA00012493"/>
    </source>
</evidence>
<dbReference type="Proteomes" id="UP000499080">
    <property type="component" value="Unassembled WGS sequence"/>
</dbReference>
<dbReference type="Pfam" id="PF17919">
    <property type="entry name" value="RT_RNaseH_2"/>
    <property type="match status" value="1"/>
</dbReference>
<dbReference type="PANTHER" id="PTHR37984">
    <property type="entry name" value="PROTEIN CBG26694"/>
    <property type="match status" value="1"/>
</dbReference>
<name>A0A4Y2T4M4_ARAVE</name>
<evidence type="ECO:0000256" key="2">
    <source>
        <dbReference type="ARBA" id="ARBA00023268"/>
    </source>
</evidence>
<dbReference type="Pfam" id="PF00665">
    <property type="entry name" value="rve"/>
    <property type="match status" value="1"/>
</dbReference>
<keyword evidence="5" id="KW-1185">Reference proteome</keyword>
<dbReference type="GO" id="GO:0003964">
    <property type="term" value="F:RNA-directed DNA polymerase activity"/>
    <property type="evidence" value="ECO:0007669"/>
    <property type="project" value="UniProtKB-EC"/>
</dbReference>
<dbReference type="GO" id="GO:0042575">
    <property type="term" value="C:DNA polymerase complex"/>
    <property type="evidence" value="ECO:0007669"/>
    <property type="project" value="UniProtKB-ARBA"/>
</dbReference>
<feature type="domain" description="Integrase catalytic" evidence="3">
    <location>
        <begin position="272"/>
        <end position="390"/>
    </location>
</feature>
<dbReference type="InterPro" id="IPR041588">
    <property type="entry name" value="Integrase_H2C2"/>
</dbReference>